<dbReference type="NCBIfam" id="NF040505">
    <property type="entry name" value="ArsO_flavin_mono"/>
    <property type="match status" value="1"/>
</dbReference>
<dbReference type="PRINTS" id="PR00469">
    <property type="entry name" value="PNDRDTASEII"/>
</dbReference>
<keyword evidence="2" id="KW-0503">Monooxygenase</keyword>
<dbReference type="Pfam" id="PF13738">
    <property type="entry name" value="Pyr_redox_3"/>
    <property type="match status" value="1"/>
</dbReference>
<keyword evidence="1" id="KW-0560">Oxidoreductase</keyword>
<keyword evidence="3" id="KW-1185">Reference proteome</keyword>
<gene>
    <name evidence="2" type="ORF">GCM10009690_26750</name>
</gene>
<evidence type="ECO:0000256" key="1">
    <source>
        <dbReference type="ARBA" id="ARBA00023002"/>
    </source>
</evidence>
<dbReference type="EMBL" id="BAAALX010000014">
    <property type="protein sequence ID" value="GAA1522119.1"/>
    <property type="molecule type" value="Genomic_DNA"/>
</dbReference>
<dbReference type="InterPro" id="IPR036188">
    <property type="entry name" value="FAD/NAD-bd_sf"/>
</dbReference>
<dbReference type="Gene3D" id="3.50.50.60">
    <property type="entry name" value="FAD/NAD(P)-binding domain"/>
    <property type="match status" value="1"/>
</dbReference>
<reference evidence="2 3" key="1">
    <citation type="journal article" date="2019" name="Int. J. Syst. Evol. Microbiol.">
        <title>The Global Catalogue of Microorganisms (GCM) 10K type strain sequencing project: providing services to taxonomists for standard genome sequencing and annotation.</title>
        <authorList>
            <consortium name="The Broad Institute Genomics Platform"/>
            <consortium name="The Broad Institute Genome Sequencing Center for Infectious Disease"/>
            <person name="Wu L."/>
            <person name="Ma J."/>
        </authorList>
    </citation>
    <scope>NUCLEOTIDE SEQUENCE [LARGE SCALE GENOMIC DNA]</scope>
    <source>
        <strain evidence="2 3">JCM 13318</strain>
    </source>
</reference>
<accession>A0ABN2AN18</accession>
<name>A0ABN2AN18_9MICO</name>
<dbReference type="SUPFAM" id="SSF51905">
    <property type="entry name" value="FAD/NAD(P)-binding domain"/>
    <property type="match status" value="2"/>
</dbReference>
<organism evidence="2 3">
    <name type="scientific">Brevibacterium permense</name>
    <dbReference type="NCBI Taxonomy" id="234834"/>
    <lineage>
        <taxon>Bacteria</taxon>
        <taxon>Bacillati</taxon>
        <taxon>Actinomycetota</taxon>
        <taxon>Actinomycetes</taxon>
        <taxon>Micrococcales</taxon>
        <taxon>Brevibacteriaceae</taxon>
        <taxon>Brevibacterium</taxon>
    </lineage>
</organism>
<comment type="caution">
    <text evidence="2">The sequence shown here is derived from an EMBL/GenBank/DDBJ whole genome shotgun (WGS) entry which is preliminary data.</text>
</comment>
<dbReference type="PANTHER" id="PTHR43539:SF78">
    <property type="entry name" value="FLAVIN-CONTAINING MONOOXYGENASE"/>
    <property type="match status" value="1"/>
</dbReference>
<evidence type="ECO:0000313" key="3">
    <source>
        <dbReference type="Proteomes" id="UP001500177"/>
    </source>
</evidence>
<proteinExistence type="predicted"/>
<dbReference type="GO" id="GO:0004497">
    <property type="term" value="F:monooxygenase activity"/>
    <property type="evidence" value="ECO:0007669"/>
    <property type="project" value="UniProtKB-KW"/>
</dbReference>
<protein>
    <submittedName>
        <fullName evidence="2">ArsO family NAD(P)H-dependent flavin-containing monooxygenase</fullName>
    </submittedName>
</protein>
<dbReference type="PANTHER" id="PTHR43539">
    <property type="entry name" value="FLAVIN-BINDING MONOOXYGENASE-LIKE PROTEIN (AFU_ORTHOLOGUE AFUA_4G09220)"/>
    <property type="match status" value="1"/>
</dbReference>
<dbReference type="InterPro" id="IPR050982">
    <property type="entry name" value="Auxin_biosynth/cation_transpt"/>
</dbReference>
<evidence type="ECO:0000313" key="2">
    <source>
        <dbReference type="EMBL" id="GAA1522119.1"/>
    </source>
</evidence>
<sequence length="355" mass="38604">MHRVTDVVVIGGGQAGLAAGYFLRRTGLEFVILDDHTHPGGAWQHGWQSLRLFSPAGYSPLPGWPMPAQRGESFPTAGHVLDYLTRYEHRYDLPVHRPVHVSNVYQDGGQLFVDTDTGPLKTTAVISATGTWQRPYVPHYPGCEDFTGRQLHTVDYDSPEDFTDQRVVIVGGGNSAAQIVAEVSTVAQTLWVTQRRPRFMPDDVDGRVLFDAATAREAAQRAGRDHDGVSGLGDIVMVPPVRAARDRGDLNASPMFERLTSAGVSWADGSEYSCDAIIWCTGFKPHLNHLNGLELTWKNGHPVTVGTRSIDASGLHLLGYGDWTGFASATIIGAARTAKSAVADVNEYVRSTQAQ</sequence>
<dbReference type="Proteomes" id="UP001500177">
    <property type="component" value="Unassembled WGS sequence"/>
</dbReference>
<dbReference type="PRINTS" id="PR00368">
    <property type="entry name" value="FADPNR"/>
</dbReference>